<accession>A0A3D9SD97</accession>
<dbReference type="AlphaFoldDB" id="A0A3D9SD97"/>
<keyword evidence="7" id="KW-1185">Reference proteome</keyword>
<dbReference type="PANTHER" id="PTHR46796">
    <property type="entry name" value="HTH-TYPE TRANSCRIPTIONAL ACTIVATOR RHAS-RELATED"/>
    <property type="match status" value="1"/>
</dbReference>
<dbReference type="PROSITE" id="PS01124">
    <property type="entry name" value="HTH_ARAC_FAMILY_2"/>
    <property type="match status" value="1"/>
</dbReference>
<feature type="domain" description="HTH araC/xylS-type" evidence="5">
    <location>
        <begin position="192"/>
        <end position="290"/>
    </location>
</feature>
<comment type="caution">
    <text evidence="6">The sequence shown here is derived from an EMBL/GenBank/DDBJ whole genome shotgun (WGS) entry which is preliminary data.</text>
</comment>
<organism evidence="6 7">
    <name type="scientific">Paenibacillus taihuensis</name>
    <dbReference type="NCBI Taxonomy" id="1156355"/>
    <lineage>
        <taxon>Bacteria</taxon>
        <taxon>Bacillati</taxon>
        <taxon>Bacillota</taxon>
        <taxon>Bacilli</taxon>
        <taxon>Bacillales</taxon>
        <taxon>Paenibacillaceae</taxon>
        <taxon>Paenibacillus</taxon>
    </lineage>
</organism>
<dbReference type="Proteomes" id="UP000256304">
    <property type="component" value="Unassembled WGS sequence"/>
</dbReference>
<dbReference type="SMART" id="SM00342">
    <property type="entry name" value="HTH_ARAC"/>
    <property type="match status" value="1"/>
</dbReference>
<dbReference type="SUPFAM" id="SSF51215">
    <property type="entry name" value="Regulatory protein AraC"/>
    <property type="match status" value="1"/>
</dbReference>
<dbReference type="GO" id="GO:0003700">
    <property type="term" value="F:DNA-binding transcription factor activity"/>
    <property type="evidence" value="ECO:0007669"/>
    <property type="project" value="InterPro"/>
</dbReference>
<sequence>MMYLSEMMAKRPIVPFIREGNFAVRKPWTNAERRLLDYLIVYFQEGSCVFTVDGVPYEFGSGEFCLIQPGSLNFLEGKTNTITPFVHLDFFFDELREERFPTRGGQTDISAYAYLMQPRVNDFNGIDIPVKLSPKKPIVMRDKFIEMVKCWQHRDPLNQLRAQSLATDIILTILEDHTDLKEAEKTAPQPLNWITSFFSFNLSEPLTVNEMAKRANLSPSRFSAKFREQFGVPPHRYLLELRIAHAKDLLATSELRLEEIAEYCGFADIHHFTKAFKKMADVSPGAYRKQTSIDR</sequence>
<reference evidence="6 7" key="1">
    <citation type="submission" date="2018-08" db="EMBL/GenBank/DDBJ databases">
        <title>Genomic Encyclopedia of Type Strains, Phase III (KMG-III): the genomes of soil and plant-associated and newly described type strains.</title>
        <authorList>
            <person name="Whitman W."/>
        </authorList>
    </citation>
    <scope>NUCLEOTIDE SEQUENCE [LARGE SCALE GENOMIC DNA]</scope>
    <source>
        <strain evidence="6 7">CGMCC 1.10966</strain>
    </source>
</reference>
<gene>
    <name evidence="6" type="ORF">A8990_103154</name>
</gene>
<evidence type="ECO:0000256" key="2">
    <source>
        <dbReference type="ARBA" id="ARBA00023125"/>
    </source>
</evidence>
<evidence type="ECO:0000259" key="5">
    <source>
        <dbReference type="PROSITE" id="PS01124"/>
    </source>
</evidence>
<protein>
    <submittedName>
        <fullName evidence="6">AraC-like DNA-binding protein</fullName>
    </submittedName>
</protein>
<dbReference type="InterPro" id="IPR018062">
    <property type="entry name" value="HTH_AraC-typ_CS"/>
</dbReference>
<dbReference type="RefSeq" id="WP_245995835.1">
    <property type="nucleotide sequence ID" value="NZ_QTTN01000003.1"/>
</dbReference>
<evidence type="ECO:0000256" key="4">
    <source>
        <dbReference type="ARBA" id="ARBA00023163"/>
    </source>
</evidence>
<dbReference type="InterPro" id="IPR050204">
    <property type="entry name" value="AraC_XylS_family_regulators"/>
</dbReference>
<proteinExistence type="predicted"/>
<dbReference type="InterPro" id="IPR037923">
    <property type="entry name" value="HTH-like"/>
</dbReference>
<dbReference type="InterPro" id="IPR020449">
    <property type="entry name" value="Tscrpt_reg_AraC-type_HTH"/>
</dbReference>
<name>A0A3D9SD97_9BACL</name>
<dbReference type="PROSITE" id="PS00041">
    <property type="entry name" value="HTH_ARAC_FAMILY_1"/>
    <property type="match status" value="1"/>
</dbReference>
<dbReference type="GO" id="GO:0043565">
    <property type="term" value="F:sequence-specific DNA binding"/>
    <property type="evidence" value="ECO:0007669"/>
    <property type="project" value="InterPro"/>
</dbReference>
<dbReference type="EMBL" id="QTTN01000003">
    <property type="protein sequence ID" value="REE92849.1"/>
    <property type="molecule type" value="Genomic_DNA"/>
</dbReference>
<keyword evidence="2 6" id="KW-0238">DNA-binding</keyword>
<dbReference type="PANTHER" id="PTHR46796:SF6">
    <property type="entry name" value="ARAC SUBFAMILY"/>
    <property type="match status" value="1"/>
</dbReference>
<dbReference type="Pfam" id="PF12833">
    <property type="entry name" value="HTH_18"/>
    <property type="match status" value="1"/>
</dbReference>
<keyword evidence="3" id="KW-0010">Activator</keyword>
<keyword evidence="4" id="KW-0804">Transcription</keyword>
<dbReference type="SUPFAM" id="SSF46689">
    <property type="entry name" value="Homeodomain-like"/>
    <property type="match status" value="2"/>
</dbReference>
<dbReference type="Gene3D" id="1.10.10.60">
    <property type="entry name" value="Homeodomain-like"/>
    <property type="match status" value="2"/>
</dbReference>
<evidence type="ECO:0000313" key="7">
    <source>
        <dbReference type="Proteomes" id="UP000256304"/>
    </source>
</evidence>
<dbReference type="InterPro" id="IPR018060">
    <property type="entry name" value="HTH_AraC"/>
</dbReference>
<evidence type="ECO:0000313" key="6">
    <source>
        <dbReference type="EMBL" id="REE92849.1"/>
    </source>
</evidence>
<dbReference type="InterPro" id="IPR009057">
    <property type="entry name" value="Homeodomain-like_sf"/>
</dbReference>
<evidence type="ECO:0000256" key="1">
    <source>
        <dbReference type="ARBA" id="ARBA00023015"/>
    </source>
</evidence>
<evidence type="ECO:0000256" key="3">
    <source>
        <dbReference type="ARBA" id="ARBA00023159"/>
    </source>
</evidence>
<keyword evidence="1" id="KW-0805">Transcription regulation</keyword>
<dbReference type="PRINTS" id="PR00032">
    <property type="entry name" value="HTHARAC"/>
</dbReference>